<sequence>MDIEALRCFIAVVETGSYTQAAEQMHRSQSAVSQKMYKLTEQTDKTLFVKSGRLLELTEDGKLLLGYARHIISLHDDALRQMRDSKQIIRPLQLGCPDDYAHVILPKIITNIRECVPNLPIHIHCHNSIKLRDMLSAGMLDTAIVSRSSAKEAGRFLQKDQGVWAFDGNTESLKQSYLSKASVPLILFDESCHFHHAAIQGLSQINIASQVVCSANSVGAIASLVLSGQGVTVVAQSSMGQMTPLTDDNNPLPFRLPQLPEVIIEMVIAANAHPNFGRAQLANVCEIYLMS</sequence>
<evidence type="ECO:0000313" key="7">
    <source>
        <dbReference type="Proteomes" id="UP000016761"/>
    </source>
</evidence>
<dbReference type="Gene3D" id="1.10.10.10">
    <property type="entry name" value="Winged helix-like DNA-binding domain superfamily/Winged helix DNA-binding domain"/>
    <property type="match status" value="1"/>
</dbReference>
<dbReference type="InterPro" id="IPR036388">
    <property type="entry name" value="WH-like_DNA-bd_sf"/>
</dbReference>
<evidence type="ECO:0000256" key="3">
    <source>
        <dbReference type="ARBA" id="ARBA00023125"/>
    </source>
</evidence>
<reference evidence="6 7" key="1">
    <citation type="journal article" date="2013" name="Genome Announc.">
        <title>Draft Genome Sequence of Psychrobacter aquaticus Strain CMS 56T, Isolated from a Cyanobacterial Mat Sample Collected from Water Bodies in the McMurdo Dry Valley Region of Antarctica.</title>
        <authorList>
            <person name="Reddy G.S."/>
            <person name="Ara S."/>
            <person name="Singh A."/>
            <person name="Kumar Pinnaka A."/>
            <person name="Shivaji S."/>
        </authorList>
    </citation>
    <scope>NUCLEOTIDE SEQUENCE [LARGE SCALE GENOMIC DNA]</scope>
    <source>
        <strain evidence="6 7">CMS 56</strain>
    </source>
</reference>
<evidence type="ECO:0000256" key="2">
    <source>
        <dbReference type="ARBA" id="ARBA00023015"/>
    </source>
</evidence>
<dbReference type="Proteomes" id="UP000016761">
    <property type="component" value="Unassembled WGS sequence"/>
</dbReference>
<dbReference type="GO" id="GO:0003677">
    <property type="term" value="F:DNA binding"/>
    <property type="evidence" value="ECO:0007669"/>
    <property type="project" value="UniProtKB-KW"/>
</dbReference>
<dbReference type="InterPro" id="IPR000847">
    <property type="entry name" value="LysR_HTH_N"/>
</dbReference>
<comment type="similarity">
    <text evidence="1">Belongs to the LysR transcriptional regulatory family.</text>
</comment>
<keyword evidence="2" id="KW-0805">Transcription regulation</keyword>
<dbReference type="AlphaFoldDB" id="U4T590"/>
<dbReference type="PANTHER" id="PTHR30579:SF7">
    <property type="entry name" value="HTH-TYPE TRANSCRIPTIONAL REGULATOR LRHA-RELATED"/>
    <property type="match status" value="1"/>
</dbReference>
<keyword evidence="7" id="KW-1185">Reference proteome</keyword>
<dbReference type="InterPro" id="IPR005119">
    <property type="entry name" value="LysR_subst-bd"/>
</dbReference>
<dbReference type="eggNOG" id="COG0583">
    <property type="taxonomic scope" value="Bacteria"/>
</dbReference>
<dbReference type="Pfam" id="PF03466">
    <property type="entry name" value="LysR_substrate"/>
    <property type="match status" value="1"/>
</dbReference>
<evidence type="ECO:0000259" key="5">
    <source>
        <dbReference type="PROSITE" id="PS50931"/>
    </source>
</evidence>
<comment type="caution">
    <text evidence="6">The sequence shown here is derived from an EMBL/GenBank/DDBJ whole genome shotgun (WGS) entry which is preliminary data.</text>
</comment>
<feature type="domain" description="HTH lysR-type" evidence="5">
    <location>
        <begin position="1"/>
        <end position="58"/>
    </location>
</feature>
<keyword evidence="3" id="KW-0238">DNA-binding</keyword>
<dbReference type="InterPro" id="IPR036390">
    <property type="entry name" value="WH_DNA-bd_sf"/>
</dbReference>
<dbReference type="SUPFAM" id="SSF46785">
    <property type="entry name" value="Winged helix' DNA-binding domain"/>
    <property type="match status" value="1"/>
</dbReference>
<protein>
    <recommendedName>
        <fullName evidence="5">HTH lysR-type domain-containing protein</fullName>
    </recommendedName>
</protein>
<dbReference type="InterPro" id="IPR050176">
    <property type="entry name" value="LTTR"/>
</dbReference>
<gene>
    <name evidence="6" type="ORF">M917_1105</name>
</gene>
<dbReference type="STRING" id="1354303.M917_1105"/>
<dbReference type="Gene3D" id="3.40.190.10">
    <property type="entry name" value="Periplasmic binding protein-like II"/>
    <property type="match status" value="2"/>
</dbReference>
<keyword evidence="4" id="KW-0804">Transcription</keyword>
<dbReference type="EMBL" id="AUSW01000016">
    <property type="protein sequence ID" value="ERL56045.1"/>
    <property type="molecule type" value="Genomic_DNA"/>
</dbReference>
<evidence type="ECO:0000256" key="4">
    <source>
        <dbReference type="ARBA" id="ARBA00023163"/>
    </source>
</evidence>
<evidence type="ECO:0000256" key="1">
    <source>
        <dbReference type="ARBA" id="ARBA00009437"/>
    </source>
</evidence>
<name>U4T590_9GAMM</name>
<organism evidence="6 7">
    <name type="scientific">Psychrobacter aquaticus CMS 56</name>
    <dbReference type="NCBI Taxonomy" id="1354303"/>
    <lineage>
        <taxon>Bacteria</taxon>
        <taxon>Pseudomonadati</taxon>
        <taxon>Pseudomonadota</taxon>
        <taxon>Gammaproteobacteria</taxon>
        <taxon>Moraxellales</taxon>
        <taxon>Moraxellaceae</taxon>
        <taxon>Psychrobacter</taxon>
    </lineage>
</organism>
<dbReference type="PANTHER" id="PTHR30579">
    <property type="entry name" value="TRANSCRIPTIONAL REGULATOR"/>
    <property type="match status" value="1"/>
</dbReference>
<dbReference type="GO" id="GO:0003700">
    <property type="term" value="F:DNA-binding transcription factor activity"/>
    <property type="evidence" value="ECO:0007669"/>
    <property type="project" value="InterPro"/>
</dbReference>
<evidence type="ECO:0000313" key="6">
    <source>
        <dbReference type="EMBL" id="ERL56045.1"/>
    </source>
</evidence>
<dbReference type="Pfam" id="PF00126">
    <property type="entry name" value="HTH_1"/>
    <property type="match status" value="1"/>
</dbReference>
<accession>U4T590</accession>
<dbReference type="PATRIC" id="fig|1354303.4.peg.1088"/>
<dbReference type="PROSITE" id="PS50931">
    <property type="entry name" value="HTH_LYSR"/>
    <property type="match status" value="1"/>
</dbReference>
<dbReference type="SUPFAM" id="SSF53850">
    <property type="entry name" value="Periplasmic binding protein-like II"/>
    <property type="match status" value="1"/>
</dbReference>
<proteinExistence type="inferred from homology"/>